<dbReference type="SUPFAM" id="SSF140383">
    <property type="entry name" value="BSD domain-like"/>
    <property type="match status" value="1"/>
</dbReference>
<evidence type="ECO:0000313" key="3">
    <source>
        <dbReference type="EMBL" id="KAH7517534.1"/>
    </source>
</evidence>
<sequence length="254" mass="29211">MDLSSWFRRSLLSTEKKTKNPDLQKHFPNQDQPSEQQKEEEELLGLTDKFIDFLKTFTLETFKKFPLPAAEEGTHGDDLPTTSSSVRKDLTEWQERHAKAVLLRVKEISQLRYKLCPGYLKEHQFWRIYFSLVKSHVAELCPCKRRDVHFFMLPSAHAITLSHFSRRLPQPSATNTSRTSICSDSKQQLHCYVTTMADFANSLMIPIAIYELHAIRLAKLKEMASEHGKSTDTDACEVEMAETNRPANLLPPTS</sequence>
<accession>A0A978URN4</accession>
<reference evidence="3" key="1">
    <citation type="journal article" date="2021" name="Front. Plant Sci.">
        <title>Chromosome-Scale Genome Assembly for Chinese Sour Jujube and Insights Into Its Genome Evolution and Domestication Signature.</title>
        <authorList>
            <person name="Shen L.-Y."/>
            <person name="Luo H."/>
            <person name="Wang X.-L."/>
            <person name="Wang X.-M."/>
            <person name="Qiu X.-J."/>
            <person name="Liu H."/>
            <person name="Zhou S.-S."/>
            <person name="Jia K.-H."/>
            <person name="Nie S."/>
            <person name="Bao Y.-T."/>
            <person name="Zhang R.-G."/>
            <person name="Yun Q.-Z."/>
            <person name="Chai Y.-H."/>
            <person name="Lu J.-Y."/>
            <person name="Li Y."/>
            <person name="Zhao S.-W."/>
            <person name="Mao J.-F."/>
            <person name="Jia S.-G."/>
            <person name="Mao Y.-M."/>
        </authorList>
    </citation>
    <scope>NUCLEOTIDE SEQUENCE</scope>
    <source>
        <strain evidence="3">AT0</strain>
        <tissue evidence="3">Leaf</tissue>
    </source>
</reference>
<dbReference type="InterPro" id="IPR035925">
    <property type="entry name" value="BSD_dom_sf"/>
</dbReference>
<protein>
    <recommendedName>
        <fullName evidence="2">BSD domain-containing protein</fullName>
    </recommendedName>
</protein>
<dbReference type="PANTHER" id="PTHR31923:SF3">
    <property type="entry name" value="BSD DOMAIN-CONTAINING PROTEIN"/>
    <property type="match status" value="1"/>
</dbReference>
<evidence type="ECO:0000259" key="2">
    <source>
        <dbReference type="PROSITE" id="PS50858"/>
    </source>
</evidence>
<dbReference type="Gene3D" id="1.10.3970.10">
    <property type="entry name" value="BSD domain"/>
    <property type="match status" value="1"/>
</dbReference>
<dbReference type="AlphaFoldDB" id="A0A978URN4"/>
<evidence type="ECO:0000313" key="4">
    <source>
        <dbReference type="Proteomes" id="UP000813462"/>
    </source>
</evidence>
<feature type="domain" description="BSD" evidence="2">
    <location>
        <begin position="92"/>
        <end position="137"/>
    </location>
</feature>
<organism evidence="3 4">
    <name type="scientific">Ziziphus jujuba var. spinosa</name>
    <dbReference type="NCBI Taxonomy" id="714518"/>
    <lineage>
        <taxon>Eukaryota</taxon>
        <taxon>Viridiplantae</taxon>
        <taxon>Streptophyta</taxon>
        <taxon>Embryophyta</taxon>
        <taxon>Tracheophyta</taxon>
        <taxon>Spermatophyta</taxon>
        <taxon>Magnoliopsida</taxon>
        <taxon>eudicotyledons</taxon>
        <taxon>Gunneridae</taxon>
        <taxon>Pentapetalae</taxon>
        <taxon>rosids</taxon>
        <taxon>fabids</taxon>
        <taxon>Rosales</taxon>
        <taxon>Rhamnaceae</taxon>
        <taxon>Paliureae</taxon>
        <taxon>Ziziphus</taxon>
    </lineage>
</organism>
<dbReference type="PROSITE" id="PS50858">
    <property type="entry name" value="BSD"/>
    <property type="match status" value="1"/>
</dbReference>
<dbReference type="SMART" id="SM00751">
    <property type="entry name" value="BSD"/>
    <property type="match status" value="1"/>
</dbReference>
<dbReference type="EMBL" id="JAEACU010000009">
    <property type="protein sequence ID" value="KAH7517534.1"/>
    <property type="molecule type" value="Genomic_DNA"/>
</dbReference>
<feature type="region of interest" description="Disordered" evidence="1">
    <location>
        <begin position="17"/>
        <end position="40"/>
    </location>
</feature>
<proteinExistence type="predicted"/>
<dbReference type="PANTHER" id="PTHR31923">
    <property type="entry name" value="BSD DOMAIN-CONTAINING PROTEIN"/>
    <property type="match status" value="1"/>
</dbReference>
<dbReference type="InterPro" id="IPR005607">
    <property type="entry name" value="BSD_dom"/>
</dbReference>
<name>A0A978URN4_ZIZJJ</name>
<comment type="caution">
    <text evidence="3">The sequence shown here is derived from an EMBL/GenBank/DDBJ whole genome shotgun (WGS) entry which is preliminary data.</text>
</comment>
<dbReference type="Proteomes" id="UP000813462">
    <property type="component" value="Unassembled WGS sequence"/>
</dbReference>
<dbReference type="Pfam" id="PF03909">
    <property type="entry name" value="BSD"/>
    <property type="match status" value="1"/>
</dbReference>
<evidence type="ECO:0000256" key="1">
    <source>
        <dbReference type="SAM" id="MobiDB-lite"/>
    </source>
</evidence>
<gene>
    <name evidence="3" type="ORF">FEM48_Zijuj09G0075200</name>
</gene>